<protein>
    <submittedName>
        <fullName evidence="8">EamA family transporter</fullName>
    </submittedName>
</protein>
<keyword evidence="3 6" id="KW-0812">Transmembrane</keyword>
<proteinExistence type="predicted"/>
<feature type="transmembrane region" description="Helical" evidence="6">
    <location>
        <begin position="215"/>
        <end position="235"/>
    </location>
</feature>
<feature type="transmembrane region" description="Helical" evidence="6">
    <location>
        <begin position="67"/>
        <end position="86"/>
    </location>
</feature>
<keyword evidence="9" id="KW-1185">Reference proteome</keyword>
<dbReference type="PANTHER" id="PTHR32322:SF18">
    <property type="entry name" value="S-ADENOSYLMETHIONINE_S-ADENOSYLHOMOCYSTEINE TRANSPORTER"/>
    <property type="match status" value="1"/>
</dbReference>
<evidence type="ECO:0000256" key="5">
    <source>
        <dbReference type="ARBA" id="ARBA00023136"/>
    </source>
</evidence>
<evidence type="ECO:0000313" key="9">
    <source>
        <dbReference type="Proteomes" id="UP000468707"/>
    </source>
</evidence>
<accession>A0A6I5KWU5</accession>
<sequence length="298" mass="32529">MSKRTLAILAAIGATTIYGINHTVAKGVMPMYVKPFGFILLRVTGAAILFWLISIFGPKEKIERKDWGRILACASLGMVVNMLSFFKGLQLSTPINSAVLVTITPIIVVILSALFLSERITLNKGLGVLLGFLGALGLIFFGAEIRHDAPNIPLGNFLFVVNATAYGAYLIVVKKLIEKYHPFTLMKWLFTIAIIINLPITLPDVLQMDWANMPLWAYGSIAFVVIGTTFTTYLFNVFALTQLKASTVGAFVYLQPLVGIIYALMSGKDHLTLIKVAATTLVFVGVYLASKKPKPNLG</sequence>
<feature type="domain" description="EamA" evidence="7">
    <location>
        <begin position="6"/>
        <end position="139"/>
    </location>
</feature>
<dbReference type="EMBL" id="JAAAMI010000001">
    <property type="protein sequence ID" value="NDV41891.1"/>
    <property type="molecule type" value="Genomic_DNA"/>
</dbReference>
<feature type="transmembrane region" description="Helical" evidence="6">
    <location>
        <begin position="155"/>
        <end position="173"/>
    </location>
</feature>
<dbReference type="GO" id="GO:0005886">
    <property type="term" value="C:plasma membrane"/>
    <property type="evidence" value="ECO:0007669"/>
    <property type="project" value="UniProtKB-SubCell"/>
</dbReference>
<dbReference type="Pfam" id="PF00892">
    <property type="entry name" value="EamA"/>
    <property type="match status" value="2"/>
</dbReference>
<keyword evidence="2" id="KW-1003">Cell membrane</keyword>
<keyword evidence="5 6" id="KW-0472">Membrane</keyword>
<feature type="transmembrane region" description="Helical" evidence="6">
    <location>
        <begin position="185"/>
        <end position="203"/>
    </location>
</feature>
<dbReference type="Proteomes" id="UP000468707">
    <property type="component" value="Unassembled WGS sequence"/>
</dbReference>
<dbReference type="InterPro" id="IPR050638">
    <property type="entry name" value="AA-Vitamin_Transporters"/>
</dbReference>
<organism evidence="8 9">
    <name type="scientific">Flagellimonas sediminis</name>
    <dbReference type="NCBI Taxonomy" id="2696468"/>
    <lineage>
        <taxon>Bacteria</taxon>
        <taxon>Pseudomonadati</taxon>
        <taxon>Bacteroidota</taxon>
        <taxon>Flavobacteriia</taxon>
        <taxon>Flavobacteriales</taxon>
        <taxon>Flavobacteriaceae</taxon>
        <taxon>Flagellimonas</taxon>
    </lineage>
</organism>
<comment type="subcellular location">
    <subcellularLocation>
        <location evidence="1">Cell membrane</location>
        <topology evidence="1">Multi-pass membrane protein</topology>
    </subcellularLocation>
</comment>
<reference evidence="8 9" key="1">
    <citation type="submission" date="2020-01" db="EMBL/GenBank/DDBJ databases">
        <title>Muricauda sediminis sp.nov. 40Bstr401.</title>
        <authorList>
            <person name="Xue Z."/>
            <person name="Zhu S."/>
            <person name="Ren N."/>
            <person name="Chen T."/>
            <person name="Chen X."/>
            <person name="Chen J."/>
            <person name="Yang J."/>
        </authorList>
    </citation>
    <scope>NUCLEOTIDE SEQUENCE [LARGE SCALE GENOMIC DNA]</scope>
    <source>
        <strain evidence="8 9">40Bstr401</strain>
    </source>
</reference>
<evidence type="ECO:0000256" key="1">
    <source>
        <dbReference type="ARBA" id="ARBA00004651"/>
    </source>
</evidence>
<dbReference type="PANTHER" id="PTHR32322">
    <property type="entry name" value="INNER MEMBRANE TRANSPORTER"/>
    <property type="match status" value="1"/>
</dbReference>
<name>A0A6I5KWU5_9FLAO</name>
<keyword evidence="4 6" id="KW-1133">Transmembrane helix</keyword>
<feature type="transmembrane region" description="Helical" evidence="6">
    <location>
        <begin position="271"/>
        <end position="289"/>
    </location>
</feature>
<feature type="transmembrane region" description="Helical" evidence="6">
    <location>
        <begin position="247"/>
        <end position="265"/>
    </location>
</feature>
<dbReference type="AlphaFoldDB" id="A0A6I5KWU5"/>
<evidence type="ECO:0000256" key="2">
    <source>
        <dbReference type="ARBA" id="ARBA00022475"/>
    </source>
</evidence>
<feature type="domain" description="EamA" evidence="7">
    <location>
        <begin position="154"/>
        <end position="290"/>
    </location>
</feature>
<feature type="transmembrane region" description="Helical" evidence="6">
    <location>
        <begin position="125"/>
        <end position="143"/>
    </location>
</feature>
<dbReference type="InterPro" id="IPR000620">
    <property type="entry name" value="EamA_dom"/>
</dbReference>
<comment type="caution">
    <text evidence="8">The sequence shown here is derived from an EMBL/GenBank/DDBJ whole genome shotgun (WGS) entry which is preliminary data.</text>
</comment>
<feature type="transmembrane region" description="Helical" evidence="6">
    <location>
        <begin position="98"/>
        <end position="116"/>
    </location>
</feature>
<evidence type="ECO:0000259" key="7">
    <source>
        <dbReference type="Pfam" id="PF00892"/>
    </source>
</evidence>
<evidence type="ECO:0000256" key="6">
    <source>
        <dbReference type="SAM" id="Phobius"/>
    </source>
</evidence>
<evidence type="ECO:0000313" key="8">
    <source>
        <dbReference type="EMBL" id="NDV41891.1"/>
    </source>
</evidence>
<dbReference type="SUPFAM" id="SSF103481">
    <property type="entry name" value="Multidrug resistance efflux transporter EmrE"/>
    <property type="match status" value="2"/>
</dbReference>
<dbReference type="RefSeq" id="WP_163632022.1">
    <property type="nucleotide sequence ID" value="NZ_JAAAMI010000001.1"/>
</dbReference>
<gene>
    <name evidence="8" type="ORF">GTK07_01020</name>
</gene>
<evidence type="ECO:0000256" key="3">
    <source>
        <dbReference type="ARBA" id="ARBA00022692"/>
    </source>
</evidence>
<evidence type="ECO:0000256" key="4">
    <source>
        <dbReference type="ARBA" id="ARBA00022989"/>
    </source>
</evidence>
<feature type="transmembrane region" description="Helical" evidence="6">
    <location>
        <begin position="35"/>
        <end position="55"/>
    </location>
</feature>
<dbReference type="InterPro" id="IPR037185">
    <property type="entry name" value="EmrE-like"/>
</dbReference>